<dbReference type="Proteomes" id="UP000233837">
    <property type="component" value="Unassembled WGS sequence"/>
</dbReference>
<gene>
    <name evidence="8" type="primary">CML4</name>
    <name evidence="8" type="ORF">MA16_Dca015997</name>
</gene>
<name>A0A2I0VV27_9ASPA</name>
<dbReference type="InterPro" id="IPR018247">
    <property type="entry name" value="EF_Hand_1_Ca_BS"/>
</dbReference>
<evidence type="ECO:0000313" key="9">
    <source>
        <dbReference type="Proteomes" id="UP000233837"/>
    </source>
</evidence>
<sequence length="219" mass="24095">MAALILFALLFLCGLLNSLFFPSSKLLPWFHSLLLSAISPPKPKPNPPPKPDLTKERRANRSESLADSLNLKTLFSTFDADGDGYISTAELNDSLRRLGLHATGDDLTNMMERVDANGDGLIDLNEFKELCASLGSEGEGEADEDRELREAFEVFDDNGDGLITVEELSLVLKSLGLRQGDRAEACRDMINRVDLDGDGMVNFEEFKRMMVVDGGGSFF</sequence>
<feature type="domain" description="EF-hand" evidence="7">
    <location>
        <begin position="66"/>
        <end position="101"/>
    </location>
</feature>
<evidence type="ECO:0000313" key="8">
    <source>
        <dbReference type="EMBL" id="PKU67268.1"/>
    </source>
</evidence>
<evidence type="ECO:0000256" key="5">
    <source>
        <dbReference type="SAM" id="MobiDB-lite"/>
    </source>
</evidence>
<dbReference type="STRING" id="906689.A0A2I0VV27"/>
<dbReference type="GO" id="GO:0005509">
    <property type="term" value="F:calcium ion binding"/>
    <property type="evidence" value="ECO:0007669"/>
    <property type="project" value="InterPro"/>
</dbReference>
<dbReference type="InterPro" id="IPR039647">
    <property type="entry name" value="EF_hand_pair_protein_CML-like"/>
</dbReference>
<dbReference type="Gene3D" id="1.10.238.10">
    <property type="entry name" value="EF-hand"/>
    <property type="match status" value="2"/>
</dbReference>
<dbReference type="SUPFAM" id="SSF47473">
    <property type="entry name" value="EF-hand"/>
    <property type="match status" value="1"/>
</dbReference>
<proteinExistence type="predicted"/>
<dbReference type="PANTHER" id="PTHR10891">
    <property type="entry name" value="EF-HAND CALCIUM-BINDING DOMAIN CONTAINING PROTEIN"/>
    <property type="match status" value="1"/>
</dbReference>
<keyword evidence="9" id="KW-1185">Reference proteome</keyword>
<feature type="region of interest" description="Disordered" evidence="5">
    <location>
        <begin position="40"/>
        <end position="59"/>
    </location>
</feature>
<dbReference type="PROSITE" id="PS50222">
    <property type="entry name" value="EF_HAND_2"/>
    <property type="match status" value="4"/>
</dbReference>
<evidence type="ECO:0000256" key="1">
    <source>
        <dbReference type="ARBA" id="ARBA00003291"/>
    </source>
</evidence>
<keyword evidence="4" id="KW-0106">Calcium</keyword>
<evidence type="ECO:0000256" key="6">
    <source>
        <dbReference type="SAM" id="SignalP"/>
    </source>
</evidence>
<dbReference type="Pfam" id="PF13499">
    <property type="entry name" value="EF-hand_7"/>
    <property type="match status" value="2"/>
</dbReference>
<dbReference type="InterPro" id="IPR002048">
    <property type="entry name" value="EF_hand_dom"/>
</dbReference>
<feature type="domain" description="EF-hand" evidence="7">
    <location>
        <begin position="181"/>
        <end position="216"/>
    </location>
</feature>
<dbReference type="FunFam" id="1.10.238.10:FF:000178">
    <property type="entry name" value="Calmodulin-2 A"/>
    <property type="match status" value="1"/>
</dbReference>
<feature type="domain" description="EF-hand" evidence="7">
    <location>
        <begin position="102"/>
        <end position="137"/>
    </location>
</feature>
<accession>A0A2I0VV27</accession>
<dbReference type="CDD" id="cd00051">
    <property type="entry name" value="EFh"/>
    <property type="match status" value="2"/>
</dbReference>
<comment type="function">
    <text evidence="1">Potential calcium sensor.</text>
</comment>
<dbReference type="SMART" id="SM00054">
    <property type="entry name" value="EFh"/>
    <property type="match status" value="4"/>
</dbReference>
<dbReference type="AlphaFoldDB" id="A0A2I0VV27"/>
<dbReference type="GO" id="GO:0043226">
    <property type="term" value="C:organelle"/>
    <property type="evidence" value="ECO:0007669"/>
    <property type="project" value="UniProtKB-ARBA"/>
</dbReference>
<evidence type="ECO:0000256" key="2">
    <source>
        <dbReference type="ARBA" id="ARBA00022723"/>
    </source>
</evidence>
<protein>
    <submittedName>
        <fullName evidence="8">Calmodulin-like protein 4</fullName>
    </submittedName>
</protein>
<reference evidence="8 9" key="2">
    <citation type="journal article" date="2017" name="Nature">
        <title>The Apostasia genome and the evolution of orchids.</title>
        <authorList>
            <person name="Zhang G.Q."/>
            <person name="Liu K.W."/>
            <person name="Li Z."/>
            <person name="Lohaus R."/>
            <person name="Hsiao Y.Y."/>
            <person name="Niu S.C."/>
            <person name="Wang J.Y."/>
            <person name="Lin Y.C."/>
            <person name="Xu Q."/>
            <person name="Chen L.J."/>
            <person name="Yoshida K."/>
            <person name="Fujiwara S."/>
            <person name="Wang Z.W."/>
            <person name="Zhang Y.Q."/>
            <person name="Mitsuda N."/>
            <person name="Wang M."/>
            <person name="Liu G.H."/>
            <person name="Pecoraro L."/>
            <person name="Huang H.X."/>
            <person name="Xiao X.J."/>
            <person name="Lin M."/>
            <person name="Wu X.Y."/>
            <person name="Wu W.L."/>
            <person name="Chen Y.Y."/>
            <person name="Chang S.B."/>
            <person name="Sakamoto S."/>
            <person name="Ohme-Takagi M."/>
            <person name="Yagi M."/>
            <person name="Zeng S.J."/>
            <person name="Shen C.Y."/>
            <person name="Yeh C.M."/>
            <person name="Luo Y.B."/>
            <person name="Tsai W.C."/>
            <person name="Van de Peer Y."/>
            <person name="Liu Z.J."/>
        </authorList>
    </citation>
    <scope>NUCLEOTIDE SEQUENCE [LARGE SCALE GENOMIC DNA]</scope>
    <source>
        <tissue evidence="8">The whole plant</tissue>
    </source>
</reference>
<organism evidence="8 9">
    <name type="scientific">Dendrobium catenatum</name>
    <dbReference type="NCBI Taxonomy" id="906689"/>
    <lineage>
        <taxon>Eukaryota</taxon>
        <taxon>Viridiplantae</taxon>
        <taxon>Streptophyta</taxon>
        <taxon>Embryophyta</taxon>
        <taxon>Tracheophyta</taxon>
        <taxon>Spermatophyta</taxon>
        <taxon>Magnoliopsida</taxon>
        <taxon>Liliopsida</taxon>
        <taxon>Asparagales</taxon>
        <taxon>Orchidaceae</taxon>
        <taxon>Epidendroideae</taxon>
        <taxon>Malaxideae</taxon>
        <taxon>Dendrobiinae</taxon>
        <taxon>Dendrobium</taxon>
    </lineage>
</organism>
<dbReference type="FunFam" id="1.10.238.10:FF:000089">
    <property type="entry name" value="calmodulin-like protein 3"/>
    <property type="match status" value="1"/>
</dbReference>
<dbReference type="EMBL" id="KZ503212">
    <property type="protein sequence ID" value="PKU67268.1"/>
    <property type="molecule type" value="Genomic_DNA"/>
</dbReference>
<dbReference type="InterPro" id="IPR011992">
    <property type="entry name" value="EF-hand-dom_pair"/>
</dbReference>
<evidence type="ECO:0000259" key="7">
    <source>
        <dbReference type="PROSITE" id="PS50222"/>
    </source>
</evidence>
<feature type="domain" description="EF-hand" evidence="7">
    <location>
        <begin position="143"/>
        <end position="178"/>
    </location>
</feature>
<keyword evidence="2" id="KW-0479">Metal-binding</keyword>
<keyword evidence="3" id="KW-0677">Repeat</keyword>
<reference evidence="8 9" key="1">
    <citation type="journal article" date="2016" name="Sci. Rep.">
        <title>The Dendrobium catenatum Lindl. genome sequence provides insights into polysaccharide synthase, floral development and adaptive evolution.</title>
        <authorList>
            <person name="Zhang G.Q."/>
            <person name="Xu Q."/>
            <person name="Bian C."/>
            <person name="Tsai W.C."/>
            <person name="Yeh C.M."/>
            <person name="Liu K.W."/>
            <person name="Yoshida K."/>
            <person name="Zhang L.S."/>
            <person name="Chang S.B."/>
            <person name="Chen F."/>
            <person name="Shi Y."/>
            <person name="Su Y.Y."/>
            <person name="Zhang Y.Q."/>
            <person name="Chen L.J."/>
            <person name="Yin Y."/>
            <person name="Lin M."/>
            <person name="Huang H."/>
            <person name="Deng H."/>
            <person name="Wang Z.W."/>
            <person name="Zhu S.L."/>
            <person name="Zhao X."/>
            <person name="Deng C."/>
            <person name="Niu S.C."/>
            <person name="Huang J."/>
            <person name="Wang M."/>
            <person name="Liu G.H."/>
            <person name="Yang H.J."/>
            <person name="Xiao X.J."/>
            <person name="Hsiao Y.Y."/>
            <person name="Wu W.L."/>
            <person name="Chen Y.Y."/>
            <person name="Mitsuda N."/>
            <person name="Ohme-Takagi M."/>
            <person name="Luo Y.B."/>
            <person name="Van de Peer Y."/>
            <person name="Liu Z.J."/>
        </authorList>
    </citation>
    <scope>NUCLEOTIDE SEQUENCE [LARGE SCALE GENOMIC DNA]</scope>
    <source>
        <tissue evidence="8">The whole plant</tissue>
    </source>
</reference>
<keyword evidence="6" id="KW-0732">Signal</keyword>
<evidence type="ECO:0000256" key="4">
    <source>
        <dbReference type="ARBA" id="ARBA00022837"/>
    </source>
</evidence>
<dbReference type="OrthoDB" id="26525at2759"/>
<dbReference type="PROSITE" id="PS00018">
    <property type="entry name" value="EF_HAND_1"/>
    <property type="match status" value="4"/>
</dbReference>
<evidence type="ECO:0000256" key="3">
    <source>
        <dbReference type="ARBA" id="ARBA00022737"/>
    </source>
</evidence>
<feature type="signal peptide" evidence="6">
    <location>
        <begin position="1"/>
        <end position="18"/>
    </location>
</feature>
<feature type="chain" id="PRO_5014198961" evidence="6">
    <location>
        <begin position="19"/>
        <end position="219"/>
    </location>
</feature>
<feature type="compositionally biased region" description="Pro residues" evidence="5">
    <location>
        <begin position="40"/>
        <end position="51"/>
    </location>
</feature>